<evidence type="ECO:0000313" key="1">
    <source>
        <dbReference type="EMBL" id="KAF5399228.1"/>
    </source>
</evidence>
<dbReference type="OrthoDB" id="6307253at2759"/>
<sequence length="117" mass="13087">MLLCAVSFANDSCGRSVNNPLFTTLFSNRISELSITGPVTADFCDEITLLKPHGIGACCLERVGSTMHYGNSVGEYRILYNESEKFDRDTAWRYLRSALKQLNKNGVGCLHNAYWID</sequence>
<comment type="caution">
    <text evidence="1">The sequence shown here is derived from an EMBL/GenBank/DDBJ whole genome shotgun (WGS) entry which is preliminary data.</text>
</comment>
<proteinExistence type="predicted"/>
<dbReference type="EMBL" id="LUCH01004234">
    <property type="protein sequence ID" value="KAF5399228.1"/>
    <property type="molecule type" value="Genomic_DNA"/>
</dbReference>
<gene>
    <name evidence="1" type="ORF">PHET_07619</name>
</gene>
<reference evidence="1" key="1">
    <citation type="submission" date="2019-05" db="EMBL/GenBank/DDBJ databases">
        <title>Annotation for the trematode Paragonimus heterotremus.</title>
        <authorList>
            <person name="Choi Y.-J."/>
        </authorList>
    </citation>
    <scope>NUCLEOTIDE SEQUENCE</scope>
    <source>
        <strain evidence="1">LC</strain>
    </source>
</reference>
<protein>
    <submittedName>
        <fullName evidence="1">Uncharacterized protein</fullName>
    </submittedName>
</protein>
<keyword evidence="2" id="KW-1185">Reference proteome</keyword>
<accession>A0A8J4SIJ1</accession>
<dbReference type="AlphaFoldDB" id="A0A8J4SIJ1"/>
<name>A0A8J4SIJ1_9TREM</name>
<organism evidence="1 2">
    <name type="scientific">Paragonimus heterotremus</name>
    <dbReference type="NCBI Taxonomy" id="100268"/>
    <lineage>
        <taxon>Eukaryota</taxon>
        <taxon>Metazoa</taxon>
        <taxon>Spiralia</taxon>
        <taxon>Lophotrochozoa</taxon>
        <taxon>Platyhelminthes</taxon>
        <taxon>Trematoda</taxon>
        <taxon>Digenea</taxon>
        <taxon>Plagiorchiida</taxon>
        <taxon>Troglotremata</taxon>
        <taxon>Troglotrematidae</taxon>
        <taxon>Paragonimus</taxon>
    </lineage>
</organism>
<dbReference type="Proteomes" id="UP000748531">
    <property type="component" value="Unassembled WGS sequence"/>
</dbReference>
<evidence type="ECO:0000313" key="2">
    <source>
        <dbReference type="Proteomes" id="UP000748531"/>
    </source>
</evidence>